<dbReference type="STRING" id="1447715.AH67_05180"/>
<feature type="domain" description="Fibronectin type-III" evidence="3">
    <location>
        <begin position="127"/>
        <end position="228"/>
    </location>
</feature>
<dbReference type="GO" id="GO:0016798">
    <property type="term" value="F:hydrolase activity, acting on glycosyl bonds"/>
    <property type="evidence" value="ECO:0007669"/>
    <property type="project" value="UniProtKB-KW"/>
</dbReference>
<dbReference type="Gene3D" id="2.60.40.10">
    <property type="entry name" value="Immunoglobulins"/>
    <property type="match status" value="1"/>
</dbReference>
<protein>
    <recommendedName>
        <fullName evidence="3">Fibronectin type-III domain-containing protein</fullName>
    </recommendedName>
</protein>
<proteinExistence type="predicted"/>
<keyword evidence="1" id="KW-0326">Glycosidase</keyword>
<keyword evidence="5" id="KW-1185">Reference proteome</keyword>
<dbReference type="PROSITE" id="PS50853">
    <property type="entry name" value="FN3"/>
    <property type="match status" value="1"/>
</dbReference>
<dbReference type="GO" id="GO:0000272">
    <property type="term" value="P:polysaccharide catabolic process"/>
    <property type="evidence" value="ECO:0007669"/>
    <property type="project" value="UniProtKB-KW"/>
</dbReference>
<dbReference type="KEGG" id="bpsp:AH67_05180"/>
<dbReference type="InterPro" id="IPR013783">
    <property type="entry name" value="Ig-like_fold"/>
</dbReference>
<evidence type="ECO:0000313" key="5">
    <source>
        <dbReference type="Proteomes" id="UP000030636"/>
    </source>
</evidence>
<evidence type="ECO:0000313" key="4">
    <source>
        <dbReference type="EMBL" id="AIZ17055.1"/>
    </source>
</evidence>
<dbReference type="SUPFAM" id="SSF49265">
    <property type="entry name" value="Fibronectin type III"/>
    <property type="match status" value="1"/>
</dbReference>
<accession>A0A0A7ICW2</accession>
<name>A0A0A7ICW2_9BIFI</name>
<dbReference type="OrthoDB" id="9805159at2"/>
<dbReference type="SMART" id="SM00060">
    <property type="entry name" value="FN3"/>
    <property type="match status" value="2"/>
</dbReference>
<keyword evidence="2" id="KW-0624">Polysaccharide degradation</keyword>
<dbReference type="HOGENOM" id="CLU_374952_0_0_11"/>
<dbReference type="InterPro" id="IPR003961">
    <property type="entry name" value="FN3_dom"/>
</dbReference>
<keyword evidence="1" id="KW-0378">Hydrolase</keyword>
<dbReference type="CDD" id="cd00063">
    <property type="entry name" value="FN3"/>
    <property type="match status" value="1"/>
</dbReference>
<gene>
    <name evidence="4" type="ORF">AH67_05180</name>
</gene>
<organism evidence="4 5">
    <name type="scientific">Bifidobacterium pseudolongum PV8-2</name>
    <dbReference type="NCBI Taxonomy" id="1447715"/>
    <lineage>
        <taxon>Bacteria</taxon>
        <taxon>Bacillati</taxon>
        <taxon>Actinomycetota</taxon>
        <taxon>Actinomycetes</taxon>
        <taxon>Bifidobacteriales</taxon>
        <taxon>Bifidobacteriaceae</taxon>
        <taxon>Bifidobacterium</taxon>
    </lineage>
</organism>
<dbReference type="RefSeq" id="WP_039171948.1">
    <property type="nucleotide sequence ID" value="NZ_CP007457.1"/>
</dbReference>
<evidence type="ECO:0000256" key="1">
    <source>
        <dbReference type="ARBA" id="ARBA00023295"/>
    </source>
</evidence>
<evidence type="ECO:0000256" key="2">
    <source>
        <dbReference type="ARBA" id="ARBA00023326"/>
    </source>
</evidence>
<reference evidence="4 5" key="1">
    <citation type="journal article" date="2015" name="Genome Announc.">
        <title>Bifidobacterium pseudolongum Strain PV8-2, Isolated from a Stool Sample of an Anemic Kenyan Infant.</title>
        <authorList>
            <person name="Vazquez-Gutierrez P."/>
            <person name="Lacroix C."/>
            <person name="Chassard C."/>
            <person name="Klumpp J."/>
            <person name="Stevens M.J."/>
            <person name="Jans C."/>
        </authorList>
    </citation>
    <scope>NUCLEOTIDE SEQUENCE [LARGE SCALE GENOMIC DNA]</scope>
    <source>
        <strain evidence="4 5">PV8-2</strain>
    </source>
</reference>
<evidence type="ECO:0000259" key="3">
    <source>
        <dbReference type="PROSITE" id="PS50853"/>
    </source>
</evidence>
<dbReference type="AlphaFoldDB" id="A0A0A7ICW2"/>
<dbReference type="EMBL" id="CP007457">
    <property type="protein sequence ID" value="AIZ17055.1"/>
    <property type="molecule type" value="Genomic_DNA"/>
</dbReference>
<sequence>MADGYGGIVAGSWRCHTAAWIVSQTDTSAVIRVEARFQAVNGWHFAINGINGSVWCNGQSGSGTGNANIGTNGEAVICRKDFTIAKSDNAKNISCSATVSQSAFNGGTSSASCNVSVPGVTYLKPNPPKNVTWTRASDSSVRCAWQANWDNAARKPWHQLHLWIRERVGGGGWGAWTARATLNWDATNYTYGNLKANAHYQFGMWASNPAGDSTHVDNTAGIHTTPAAPRSVNVTRESSGRVRITVDVSNSYATSVTVERLFDGTWTAVGTASPVNGKATLEDTSVPAGVVQYRALARVPIYGTDTGRGMLSSAWASSATVSTIETPKAPTVTVPATIPPVGATAMVSWTPTHPDGSAQTAAQVKITRPLGGGDETRDITGDVTRASVTCPTLGDYTVQVRTKGLAADWGPWSSVRSWHVANPPSVSLKPIEGTDVVTQLPIVVEWTASDWDGIARQQVHIVHDGMVVYSVTVAPADRKLTIPAASYLPVNGSVLLIEVTVRSGNGLSTTSSRQVTVAYTPPASPSGVCTLSDGYMMMVQATAGTDTSAPATGHLMVERVDPDGVAETIADSVQSGGFGFDYLPPLGVDYAYRVTAVSASGAAASTDIPARIDSDCVVFNFGLDASEVLPVGGAWKLTDKPELDTTEYHFADDTGLPRSYGTGDLDDAITISSSYLWVDATQWRRIRRLARTYSRGWLRTLDGARMRVRVSMHQSISANGRMVDFSADCKELAWEEPQHG</sequence>
<dbReference type="InterPro" id="IPR036116">
    <property type="entry name" value="FN3_sf"/>
</dbReference>
<keyword evidence="2" id="KW-0119">Carbohydrate metabolism</keyword>
<dbReference type="Proteomes" id="UP000030636">
    <property type="component" value="Chromosome"/>
</dbReference>